<dbReference type="AlphaFoldDB" id="A0A0A9GER8"/>
<name>A0A0A9GER8_ARUDO</name>
<dbReference type="EMBL" id="GBRH01174899">
    <property type="protein sequence ID" value="JAE22997.1"/>
    <property type="molecule type" value="Transcribed_RNA"/>
</dbReference>
<proteinExistence type="predicted"/>
<feature type="compositionally biased region" description="Polar residues" evidence="1">
    <location>
        <begin position="19"/>
        <end position="37"/>
    </location>
</feature>
<sequence length="48" mass="5153">MTLLWTDEDPAVKVRGSTRAKNTSVMPNVGHSSNPGNPSFGRTGKKPQ</sequence>
<evidence type="ECO:0000313" key="2">
    <source>
        <dbReference type="EMBL" id="JAE22997.1"/>
    </source>
</evidence>
<feature type="region of interest" description="Disordered" evidence="1">
    <location>
        <begin position="15"/>
        <end position="48"/>
    </location>
</feature>
<evidence type="ECO:0000256" key="1">
    <source>
        <dbReference type="SAM" id="MobiDB-lite"/>
    </source>
</evidence>
<reference evidence="2" key="1">
    <citation type="submission" date="2014-09" db="EMBL/GenBank/DDBJ databases">
        <authorList>
            <person name="Magalhaes I.L.F."/>
            <person name="Oliveira U."/>
            <person name="Santos F.R."/>
            <person name="Vidigal T.H.D.A."/>
            <person name="Brescovit A.D."/>
            <person name="Santos A.J."/>
        </authorList>
    </citation>
    <scope>NUCLEOTIDE SEQUENCE</scope>
    <source>
        <tissue evidence="2">Shoot tissue taken approximately 20 cm above the soil surface</tissue>
    </source>
</reference>
<organism evidence="2">
    <name type="scientific">Arundo donax</name>
    <name type="common">Giant reed</name>
    <name type="synonym">Donax arundinaceus</name>
    <dbReference type="NCBI Taxonomy" id="35708"/>
    <lineage>
        <taxon>Eukaryota</taxon>
        <taxon>Viridiplantae</taxon>
        <taxon>Streptophyta</taxon>
        <taxon>Embryophyta</taxon>
        <taxon>Tracheophyta</taxon>
        <taxon>Spermatophyta</taxon>
        <taxon>Magnoliopsida</taxon>
        <taxon>Liliopsida</taxon>
        <taxon>Poales</taxon>
        <taxon>Poaceae</taxon>
        <taxon>PACMAD clade</taxon>
        <taxon>Arundinoideae</taxon>
        <taxon>Arundineae</taxon>
        <taxon>Arundo</taxon>
    </lineage>
</organism>
<protein>
    <submittedName>
        <fullName evidence="2">Uncharacterized protein</fullName>
    </submittedName>
</protein>
<reference evidence="2" key="2">
    <citation type="journal article" date="2015" name="Data Brief">
        <title>Shoot transcriptome of the giant reed, Arundo donax.</title>
        <authorList>
            <person name="Barrero R.A."/>
            <person name="Guerrero F.D."/>
            <person name="Moolhuijzen P."/>
            <person name="Goolsby J.A."/>
            <person name="Tidwell J."/>
            <person name="Bellgard S.E."/>
            <person name="Bellgard M.I."/>
        </authorList>
    </citation>
    <scope>NUCLEOTIDE SEQUENCE</scope>
    <source>
        <tissue evidence="2">Shoot tissue taken approximately 20 cm above the soil surface</tissue>
    </source>
</reference>
<accession>A0A0A9GER8</accession>